<name>A0A1G9MMH4_9FIRM</name>
<dbReference type="CDD" id="cd00009">
    <property type="entry name" value="AAA"/>
    <property type="match status" value="1"/>
</dbReference>
<dbReference type="InterPro" id="IPR013317">
    <property type="entry name" value="DnaA_dom"/>
</dbReference>
<evidence type="ECO:0000313" key="3">
    <source>
        <dbReference type="Proteomes" id="UP000199068"/>
    </source>
</evidence>
<dbReference type="Proteomes" id="UP000199068">
    <property type="component" value="Unassembled WGS sequence"/>
</dbReference>
<dbReference type="Pfam" id="PF00308">
    <property type="entry name" value="Bac_DnaA"/>
    <property type="match status" value="1"/>
</dbReference>
<reference evidence="2 3" key="1">
    <citation type="submission" date="2016-10" db="EMBL/GenBank/DDBJ databases">
        <authorList>
            <person name="de Groot N.N."/>
        </authorList>
    </citation>
    <scope>NUCLEOTIDE SEQUENCE [LARGE SCALE GENOMIC DNA]</scope>
    <source>
        <strain evidence="2 3">DSM 797</strain>
    </source>
</reference>
<feature type="domain" description="AAA+ ATPase" evidence="1">
    <location>
        <begin position="99"/>
        <end position="235"/>
    </location>
</feature>
<dbReference type="NCBIfam" id="NF005378">
    <property type="entry name" value="PRK06921.1"/>
    <property type="match status" value="1"/>
</dbReference>
<evidence type="ECO:0000313" key="2">
    <source>
        <dbReference type="EMBL" id="SDL75334.1"/>
    </source>
</evidence>
<dbReference type="InterPro" id="IPR003593">
    <property type="entry name" value="AAA+_ATPase"/>
</dbReference>
<dbReference type="Gene3D" id="3.40.50.300">
    <property type="entry name" value="P-loop containing nucleotide triphosphate hydrolases"/>
    <property type="match status" value="1"/>
</dbReference>
<dbReference type="GO" id="GO:0006260">
    <property type="term" value="P:DNA replication"/>
    <property type="evidence" value="ECO:0007669"/>
    <property type="project" value="TreeGrafter"/>
</dbReference>
<organism evidence="2 3">
    <name type="scientific">Romboutsia lituseburensis DSM 797</name>
    <dbReference type="NCBI Taxonomy" id="1121325"/>
    <lineage>
        <taxon>Bacteria</taxon>
        <taxon>Bacillati</taxon>
        <taxon>Bacillota</taxon>
        <taxon>Clostridia</taxon>
        <taxon>Peptostreptococcales</taxon>
        <taxon>Peptostreptococcaceae</taxon>
        <taxon>Romboutsia</taxon>
    </lineage>
</organism>
<protein>
    <submittedName>
        <fullName evidence="2">DNA replication protein DnaC</fullName>
    </submittedName>
</protein>
<keyword evidence="3" id="KW-1185">Reference proteome</keyword>
<dbReference type="AlphaFoldDB" id="A0A1G9MMH4"/>
<proteinExistence type="predicted"/>
<evidence type="ECO:0000259" key="1">
    <source>
        <dbReference type="SMART" id="SM00382"/>
    </source>
</evidence>
<dbReference type="InterPro" id="IPR027417">
    <property type="entry name" value="P-loop_NTPase"/>
</dbReference>
<dbReference type="SMART" id="SM00382">
    <property type="entry name" value="AAA"/>
    <property type="match status" value="1"/>
</dbReference>
<gene>
    <name evidence="2" type="ORF">SAMN04515677_103279</name>
</gene>
<sequence>MMKSQQSKGNLENLELNISEYRCAKCRDLTFIIEDGVAIACECRGVRQAEEILKRSGISEEFRNKRFSNFVYGSQRQIIDAYKEACTYSKYFKDIENDRCNSIMFMGQVGSGKTHLSLAIANELMENSVGVVYMSYREVITKLKQNIMDDVYYHRVLGKYKVARVLLIDDLFKGKVTDSDINIIFELINYRYFNKLPVIVSCELDIDGLLNVDEAIGSRLVEMCKDYLLELKGQRLNYRMYGK</sequence>
<dbReference type="EMBL" id="FNGW01000003">
    <property type="protein sequence ID" value="SDL75334.1"/>
    <property type="molecule type" value="Genomic_DNA"/>
</dbReference>
<dbReference type="PANTHER" id="PTHR30050">
    <property type="entry name" value="CHROMOSOMAL REPLICATION INITIATOR PROTEIN DNAA"/>
    <property type="match status" value="1"/>
</dbReference>
<dbReference type="STRING" id="1121325.SAMN04515677_103279"/>
<accession>A0A1G9MMH4</accession>
<dbReference type="PANTHER" id="PTHR30050:SF10">
    <property type="entry name" value="PHAGE-LIKE ELEMENT PBSX PROTEIN XKDC"/>
    <property type="match status" value="1"/>
</dbReference>
<dbReference type="SUPFAM" id="SSF52540">
    <property type="entry name" value="P-loop containing nucleoside triphosphate hydrolases"/>
    <property type="match status" value="1"/>
</dbReference>